<organism evidence="4 5">
    <name type="scientific">Echinococcus canadensis</name>
    <dbReference type="NCBI Taxonomy" id="519352"/>
    <lineage>
        <taxon>Eukaryota</taxon>
        <taxon>Metazoa</taxon>
        <taxon>Spiralia</taxon>
        <taxon>Lophotrochozoa</taxon>
        <taxon>Platyhelminthes</taxon>
        <taxon>Cestoda</taxon>
        <taxon>Eucestoda</taxon>
        <taxon>Cyclophyllidea</taxon>
        <taxon>Taeniidae</taxon>
        <taxon>Echinococcus</taxon>
        <taxon>Echinococcus canadensis group</taxon>
    </lineage>
</organism>
<dbReference type="WBParaSite" id="maker-E.canG7_contigs_3203-snap-gene-0.16-mRNA-1">
    <property type="protein sequence ID" value="maker-E.canG7_contigs_3203-snap-gene-0.16-mRNA-1"/>
    <property type="gene ID" value="EcG7_05236"/>
</dbReference>
<dbReference type="PROSITE" id="PS50021">
    <property type="entry name" value="CH"/>
    <property type="match status" value="7"/>
</dbReference>
<dbReference type="GO" id="GO:0005737">
    <property type="term" value="C:cytoplasm"/>
    <property type="evidence" value="ECO:0007669"/>
    <property type="project" value="TreeGrafter"/>
</dbReference>
<accession>A0A915EXX4</accession>
<evidence type="ECO:0000259" key="3">
    <source>
        <dbReference type="PROSITE" id="PS50021"/>
    </source>
</evidence>
<dbReference type="GO" id="GO:0051015">
    <property type="term" value="F:actin filament binding"/>
    <property type="evidence" value="ECO:0007669"/>
    <property type="project" value="InterPro"/>
</dbReference>
<evidence type="ECO:0000256" key="1">
    <source>
        <dbReference type="ARBA" id="ARBA00022737"/>
    </source>
</evidence>
<feature type="domain" description="Calponin-homology (CH)" evidence="3">
    <location>
        <begin position="704"/>
        <end position="823"/>
    </location>
</feature>
<feature type="domain" description="Calponin-homology (CH)" evidence="3">
    <location>
        <begin position="364"/>
        <end position="472"/>
    </location>
</feature>
<dbReference type="CDD" id="cd21298">
    <property type="entry name" value="CH_PLS_rpt3"/>
    <property type="match status" value="1"/>
</dbReference>
<dbReference type="InterPro" id="IPR001715">
    <property type="entry name" value="CH_dom"/>
</dbReference>
<dbReference type="GO" id="GO:0032432">
    <property type="term" value="C:actin filament bundle"/>
    <property type="evidence" value="ECO:0007669"/>
    <property type="project" value="TreeGrafter"/>
</dbReference>
<dbReference type="GO" id="GO:0005884">
    <property type="term" value="C:actin filament"/>
    <property type="evidence" value="ECO:0007669"/>
    <property type="project" value="TreeGrafter"/>
</dbReference>
<dbReference type="SUPFAM" id="SSF47576">
    <property type="entry name" value="Calponin-homology domain, CH-domain"/>
    <property type="match status" value="2"/>
</dbReference>
<dbReference type="GO" id="GO:0051017">
    <property type="term" value="P:actin filament bundle assembly"/>
    <property type="evidence" value="ECO:0007669"/>
    <property type="project" value="InterPro"/>
</dbReference>
<dbReference type="Pfam" id="PF00307">
    <property type="entry name" value="CH"/>
    <property type="match status" value="8"/>
</dbReference>
<name>A0A915EXX4_9CEST</name>
<feature type="domain" description="Calponin-homology (CH)" evidence="3">
    <location>
        <begin position="851"/>
        <end position="966"/>
    </location>
</feature>
<dbReference type="PANTHER" id="PTHR19961">
    <property type="entry name" value="FIMBRIN/PLASTIN"/>
    <property type="match status" value="1"/>
</dbReference>
<dbReference type="AlphaFoldDB" id="A0A915EXX4"/>
<feature type="domain" description="Calponin-homology (CH)" evidence="3">
    <location>
        <begin position="236"/>
        <end position="350"/>
    </location>
</feature>
<keyword evidence="2" id="KW-0009">Actin-binding</keyword>
<dbReference type="CDD" id="cd21301">
    <property type="entry name" value="CH_PLS_rpt4"/>
    <property type="match status" value="1"/>
</dbReference>
<dbReference type="InterPro" id="IPR001589">
    <property type="entry name" value="Actinin_actin-bd_CS"/>
</dbReference>
<feature type="domain" description="Calponin-homology (CH)" evidence="3">
    <location>
        <begin position="487"/>
        <end position="589"/>
    </location>
</feature>
<dbReference type="Proteomes" id="UP000887562">
    <property type="component" value="Unplaced"/>
</dbReference>
<evidence type="ECO:0000313" key="5">
    <source>
        <dbReference type="WBParaSite" id="maker-E.canG7_contigs_3203-snap-gene-0.16-mRNA-1"/>
    </source>
</evidence>
<evidence type="ECO:0000313" key="4">
    <source>
        <dbReference type="Proteomes" id="UP000887562"/>
    </source>
</evidence>
<sequence>MSFDEEQLDDLYAAFPDLRTNGAISSDDIRPALEKLGCPIAGHELREIQGGRGRGGGLCDINELHQIYRKAKFLKIDSKRILKDAILKGVQEAKTYDTEVGGKHTVTKSEEKAFANWINKHLQGDPDCEALGLIPINPDVDGQLYERCKNGIILAKMINVAVPNTIDDRTLEKAAIGCCMVNIGPEDISEARRHLLCGLIWQLIRKAIVDTITLAQHSELASLLSSGETLEQLAALKPEELLMLWVNYHLTNANSVRRLTNFTTDLCDSEIYATLMEQITPLDLRSQLISSKVILEEPSLEKRAYMVMENARLLDAGTLLVPEDIYTAKPGSHSDKLNLGFIATLFNMYPGLETPEDLNIQPETLEEKTYRNWMNSMGVSPIVSNLYNNLNDGLVLLQLIDIIRPGTVDWKQVTTNFDPKRELFQKQTNCVLVIDYSKVIGIKVVNISGEDIREGATKQILGLCFQFMRAYTHKLLKQASGVGSNAPIEDSDILTWVNDRLKEVGEPPISGFRDNALSNSRPIVAVLESISKKGASRNMLTDDNFANAVYALSSCRKAGARVYALPEHICTCNPKMIITIFACLIVLSYSLKLSEMIADLSESFPTLYRGWLPRSQVRAALERVGFALSGGEFRCLVEETFMRPGCDHICVDTLMEIIRMLQANQEKQQLIEKKRELRDRADLRVYETEVQENSTATAKHSVSPAEERAFIDWINRLLGPDPDLKHHLPIDYTVDGQLYERCRDGLLLCKLINAAVPDTIDERCINKTPTKPNIFKINENLTLAVNSAESIGCCVVNVGPEDIEQCARHLVLGLIWQIIRIGLLGMISIQHHSELIDLLEPGETVDNLRFLSPEELLLRWVNFHLEMAGNTHRMTNFTYDVIDSEIYATLLQQIAPEDKQSFLIPVTGIMAESNMYCRAEMVLENAEFLNAAAFISPDDIVNAAERGMARDKLHLAFVANLFNLYPGLKSKPSVDVPETLEEKTYRNWMNSMGVAPFVRDLSSDLRSGLIFLQLLDVLEPGTVAWNKIVRVFDPKRQIFQMQDNCAYVVEYANLLNVNVVNLSGEDIRNAERKLTLGLTFQLMRAYTMKMLSELHQCFGHLCEKDILEWVNEKLVSVGAPMLASFRDSTISNGVPVMNLINAIKPHSIDKSMVLKDKLANCRIAISTARKIGARVYALPEHLRDVNPKMVMTVFACLMALDIQLNGAP</sequence>
<protein>
    <submittedName>
        <fullName evidence="5">Calponin-homology (CH) domain-containing protein</fullName>
    </submittedName>
</protein>
<dbReference type="InterPro" id="IPR039959">
    <property type="entry name" value="Fimbrin/Plastin"/>
</dbReference>
<dbReference type="Gene3D" id="1.10.418.10">
    <property type="entry name" value="Calponin-like domain"/>
    <property type="match status" value="9"/>
</dbReference>
<keyword evidence="4" id="KW-1185">Reference proteome</keyword>
<dbReference type="InterPro" id="IPR036872">
    <property type="entry name" value="CH_dom_sf"/>
</dbReference>
<dbReference type="PROSITE" id="PS00020">
    <property type="entry name" value="ACTININ_2"/>
    <property type="match status" value="1"/>
</dbReference>
<feature type="domain" description="Calponin-homology (CH)" evidence="3">
    <location>
        <begin position="1100"/>
        <end position="1202"/>
    </location>
</feature>
<dbReference type="PROSITE" id="PS00019">
    <property type="entry name" value="ACTININ_1"/>
    <property type="match status" value="2"/>
</dbReference>
<dbReference type="SMART" id="SM00033">
    <property type="entry name" value="CH"/>
    <property type="match status" value="8"/>
</dbReference>
<proteinExistence type="predicted"/>
<evidence type="ECO:0000256" key="2">
    <source>
        <dbReference type="ARBA" id="ARBA00023203"/>
    </source>
</evidence>
<dbReference type="GO" id="GO:0051639">
    <property type="term" value="P:actin filament network formation"/>
    <property type="evidence" value="ECO:0007669"/>
    <property type="project" value="TreeGrafter"/>
</dbReference>
<feature type="domain" description="Calponin-homology (CH)" evidence="3">
    <location>
        <begin position="979"/>
        <end position="1087"/>
    </location>
</feature>
<dbReference type="PANTHER" id="PTHR19961:SF18">
    <property type="entry name" value="FI19014P1"/>
    <property type="match status" value="1"/>
</dbReference>
<reference evidence="5" key="1">
    <citation type="submission" date="2022-11" db="UniProtKB">
        <authorList>
            <consortium name="WormBaseParasite"/>
        </authorList>
    </citation>
    <scope>IDENTIFICATION</scope>
</reference>
<keyword evidence="1" id="KW-0677">Repeat</keyword>